<dbReference type="GO" id="GO:0015288">
    <property type="term" value="F:porin activity"/>
    <property type="evidence" value="ECO:0007669"/>
    <property type="project" value="InterPro"/>
</dbReference>
<organism evidence="4 5">
    <name type="scientific">Blastopirellula marina</name>
    <dbReference type="NCBI Taxonomy" id="124"/>
    <lineage>
        <taxon>Bacteria</taxon>
        <taxon>Pseudomonadati</taxon>
        <taxon>Planctomycetota</taxon>
        <taxon>Planctomycetia</taxon>
        <taxon>Pirellulales</taxon>
        <taxon>Pirellulaceae</taxon>
        <taxon>Blastopirellula</taxon>
    </lineage>
</organism>
<protein>
    <recommendedName>
        <fullName evidence="6">Porin</fullName>
    </recommendedName>
</protein>
<dbReference type="EMBL" id="PUIB01000004">
    <property type="protein sequence ID" value="PQO41920.1"/>
    <property type="molecule type" value="Genomic_DNA"/>
</dbReference>
<gene>
    <name evidence="4" type="ORF">C5Y98_02465</name>
</gene>
<dbReference type="AlphaFoldDB" id="A0A2S8GC95"/>
<dbReference type="InterPro" id="IPR007049">
    <property type="entry name" value="Carb-sel_porin_OprB"/>
</dbReference>
<evidence type="ECO:0000256" key="1">
    <source>
        <dbReference type="ARBA" id="ARBA00008769"/>
    </source>
</evidence>
<dbReference type="Pfam" id="PF04966">
    <property type="entry name" value="OprB"/>
    <property type="match status" value="1"/>
</dbReference>
<comment type="caution">
    <text evidence="4">The sequence shown here is derived from an EMBL/GenBank/DDBJ whole genome shotgun (WGS) entry which is preliminary data.</text>
</comment>
<evidence type="ECO:0008006" key="6">
    <source>
        <dbReference type="Google" id="ProtNLM"/>
    </source>
</evidence>
<dbReference type="GO" id="GO:0008643">
    <property type="term" value="P:carbohydrate transport"/>
    <property type="evidence" value="ECO:0007669"/>
    <property type="project" value="InterPro"/>
</dbReference>
<comment type="similarity">
    <text evidence="1 2">Belongs to the OprB family.</text>
</comment>
<name>A0A2S8GC95_9BACT</name>
<dbReference type="Proteomes" id="UP000239388">
    <property type="component" value="Unassembled WGS sequence"/>
</dbReference>
<dbReference type="InterPro" id="IPR052932">
    <property type="entry name" value="OprB_Porin"/>
</dbReference>
<feature type="region of interest" description="Disordered" evidence="3">
    <location>
        <begin position="92"/>
        <end position="113"/>
    </location>
</feature>
<evidence type="ECO:0000256" key="2">
    <source>
        <dbReference type="RuleBase" id="RU363072"/>
    </source>
</evidence>
<dbReference type="InterPro" id="IPR038673">
    <property type="entry name" value="OprB_sf"/>
</dbReference>
<dbReference type="Gene3D" id="2.40.160.180">
    <property type="entry name" value="Carbohydrate-selective porin OprB"/>
    <property type="match status" value="1"/>
</dbReference>
<evidence type="ECO:0000313" key="5">
    <source>
        <dbReference type="Proteomes" id="UP000239388"/>
    </source>
</evidence>
<evidence type="ECO:0000313" key="4">
    <source>
        <dbReference type="EMBL" id="PQO41920.1"/>
    </source>
</evidence>
<feature type="region of interest" description="Disordered" evidence="3">
    <location>
        <begin position="56"/>
        <end position="80"/>
    </location>
</feature>
<evidence type="ECO:0000256" key="3">
    <source>
        <dbReference type="SAM" id="MobiDB-lite"/>
    </source>
</evidence>
<reference evidence="4 5" key="1">
    <citation type="submission" date="2018-02" db="EMBL/GenBank/DDBJ databases">
        <title>Comparative genomes isolates from brazilian mangrove.</title>
        <authorList>
            <person name="Araujo J.E."/>
            <person name="Taketani R.G."/>
            <person name="Silva M.C.P."/>
            <person name="Loureco M.V."/>
            <person name="Andreote F.D."/>
        </authorList>
    </citation>
    <scope>NUCLEOTIDE SEQUENCE [LARGE SCALE GENOMIC DNA]</scope>
    <source>
        <strain evidence="4 5">NAP PRIS-MGV</strain>
    </source>
</reference>
<dbReference type="PANTHER" id="PTHR37944">
    <property type="entry name" value="PORIN B"/>
    <property type="match status" value="1"/>
</dbReference>
<sequence>MPRALPSAIFSDDFSNNRFVTPKKCGSRMNRRKLGFISAVTITSLLPLESDAARFKGYPQPTMPPPVSANQNHEPLHPHELRGPIERESQLLAPQSDREQKAEDTDEAEVDEPWSGTLFGERFHVFGPNQSVTGEFAYTGEVFNNAHGGISTSGATAYRGNLDLVLSIDMDACVGIPGGTFFIYGQNNHGRSITTDYVGDYQTLSNLDADPFSQISEYWWMQEFGEGNLWFKLGKQDANADFCALDLAGDFIGSSFGVIPNVPLPTFPSPGMGAAAFVNWSDSLTLKAGIYDGDPHGGAWGFDNLGSNGTFSIFEAAWQPRFGANAQLTGVYRLGVWRHSEDVEHLDGSGQSRTDNHGIYTAIDQLVYRENDDPESDEGMGIFFQYGWAPEQYNEIGHYYGGGLNYKGLIPGREDDYIGLGYAYAEWSRTLQKNEGYSYEAVVELFYLIQVTDYMVLQPDLQFISNPGGLDGRDALALGLRFEIVL</sequence>
<proteinExistence type="inferred from homology"/>
<dbReference type="GO" id="GO:0016020">
    <property type="term" value="C:membrane"/>
    <property type="evidence" value="ECO:0007669"/>
    <property type="project" value="InterPro"/>
</dbReference>
<dbReference type="PANTHER" id="PTHR37944:SF1">
    <property type="entry name" value="PORIN B"/>
    <property type="match status" value="1"/>
</dbReference>
<accession>A0A2S8GC95</accession>